<organism evidence="2 3">
    <name type="scientific">Massilia eburnea</name>
    <dbReference type="NCBI Taxonomy" id="1776165"/>
    <lineage>
        <taxon>Bacteria</taxon>
        <taxon>Pseudomonadati</taxon>
        <taxon>Pseudomonadota</taxon>
        <taxon>Betaproteobacteria</taxon>
        <taxon>Burkholderiales</taxon>
        <taxon>Oxalobacteraceae</taxon>
        <taxon>Telluria group</taxon>
        <taxon>Massilia</taxon>
    </lineage>
</organism>
<evidence type="ECO:0000313" key="2">
    <source>
        <dbReference type="EMBL" id="MTW11445.1"/>
    </source>
</evidence>
<sequence>MNIITLISQIPATFWSGLFAAVLTLGGVLIANKDNTKRLRTQLDHDAEQKTKERTTTLRREVYMTAAEEMVKATHHLGNLPSVDLSKETLDGGLLGFARASAKMQLVAEPNTALLINKLSAAYAEAVVHLATLVTPILRHKGDIQMYDDFYKTSNGEVRRVLNLQTMFLESAQTDQVRFQALQQSFAGFQAQAEHMAAARSEAWSRHNAELAQFYRAMLEELRAIAPLQISVLVEIRRDLGLTTDLNAYRLEMENQWNRVVSNTEHSLQLLSESNAPEDGS</sequence>
<keyword evidence="1" id="KW-0812">Transmembrane</keyword>
<dbReference type="Proteomes" id="UP000472320">
    <property type="component" value="Unassembled WGS sequence"/>
</dbReference>
<proteinExistence type="predicted"/>
<dbReference type="AlphaFoldDB" id="A0A6L6QGV4"/>
<protein>
    <submittedName>
        <fullName evidence="2">Uncharacterized protein</fullName>
    </submittedName>
</protein>
<keyword evidence="1" id="KW-0472">Membrane</keyword>
<comment type="caution">
    <text evidence="2">The sequence shown here is derived from an EMBL/GenBank/DDBJ whole genome shotgun (WGS) entry which is preliminary data.</text>
</comment>
<evidence type="ECO:0000256" key="1">
    <source>
        <dbReference type="SAM" id="Phobius"/>
    </source>
</evidence>
<gene>
    <name evidence="2" type="ORF">GM658_12640</name>
</gene>
<name>A0A6L6QGV4_9BURK</name>
<reference evidence="2 3" key="1">
    <citation type="submission" date="2019-11" db="EMBL/GenBank/DDBJ databases">
        <title>Type strains purchased from KCTC, JCM and DSMZ.</title>
        <authorList>
            <person name="Lu H."/>
        </authorList>
    </citation>
    <scope>NUCLEOTIDE SEQUENCE [LARGE SCALE GENOMIC DNA]</scope>
    <source>
        <strain evidence="2 3">JCM 31587</strain>
    </source>
</reference>
<keyword evidence="3" id="KW-1185">Reference proteome</keyword>
<dbReference type="OrthoDB" id="6397922at2"/>
<dbReference type="EMBL" id="WNKX01000008">
    <property type="protein sequence ID" value="MTW11445.1"/>
    <property type="molecule type" value="Genomic_DNA"/>
</dbReference>
<evidence type="ECO:0000313" key="3">
    <source>
        <dbReference type="Proteomes" id="UP000472320"/>
    </source>
</evidence>
<keyword evidence="1" id="KW-1133">Transmembrane helix</keyword>
<dbReference type="RefSeq" id="WP_155454404.1">
    <property type="nucleotide sequence ID" value="NZ_WNKX01000008.1"/>
</dbReference>
<feature type="transmembrane region" description="Helical" evidence="1">
    <location>
        <begin position="12"/>
        <end position="31"/>
    </location>
</feature>
<accession>A0A6L6QGV4</accession>